<dbReference type="Proteomes" id="UP000652761">
    <property type="component" value="Unassembled WGS sequence"/>
</dbReference>
<gene>
    <name evidence="1" type="ORF">Taro_047554</name>
</gene>
<sequence length="246" mass="26736">MQLRWPMEALEGEQQKVTLAHAAGAGGPDREDAGACDGGGKQMELGLVGVDTTSSQVDTRDLSQGIVLPVWDSVSTHLKGSSTHSEISCGEFRRLLFWVWDAEGFGVLSWRRPDSPLSHFLSLRWFRSHVVVPGVRPQLGQATVLRELVCFCGGSVSPFAGVDVRCSWSSLAHLSVCAMRWLREPACCVAFTDARLLPVEPVEGVTALLATPLLLGCVLSLLRVWPHVPVHRCALCSGRRAKQELG</sequence>
<evidence type="ECO:0000313" key="2">
    <source>
        <dbReference type="Proteomes" id="UP000652761"/>
    </source>
</evidence>
<name>A0A843WT92_COLES</name>
<comment type="caution">
    <text evidence="1">The sequence shown here is derived from an EMBL/GenBank/DDBJ whole genome shotgun (WGS) entry which is preliminary data.</text>
</comment>
<dbReference type="EMBL" id="NMUH01006162">
    <property type="protein sequence ID" value="MQM14623.1"/>
    <property type="molecule type" value="Genomic_DNA"/>
</dbReference>
<evidence type="ECO:0000313" key="1">
    <source>
        <dbReference type="EMBL" id="MQM14623.1"/>
    </source>
</evidence>
<proteinExistence type="predicted"/>
<organism evidence="1 2">
    <name type="scientific">Colocasia esculenta</name>
    <name type="common">Wild taro</name>
    <name type="synonym">Arum esculentum</name>
    <dbReference type="NCBI Taxonomy" id="4460"/>
    <lineage>
        <taxon>Eukaryota</taxon>
        <taxon>Viridiplantae</taxon>
        <taxon>Streptophyta</taxon>
        <taxon>Embryophyta</taxon>
        <taxon>Tracheophyta</taxon>
        <taxon>Spermatophyta</taxon>
        <taxon>Magnoliopsida</taxon>
        <taxon>Liliopsida</taxon>
        <taxon>Araceae</taxon>
        <taxon>Aroideae</taxon>
        <taxon>Colocasieae</taxon>
        <taxon>Colocasia</taxon>
    </lineage>
</organism>
<dbReference type="AlphaFoldDB" id="A0A843WT92"/>
<protein>
    <submittedName>
        <fullName evidence="1">Uncharacterized protein</fullName>
    </submittedName>
</protein>
<accession>A0A843WT92</accession>
<reference evidence="1" key="1">
    <citation type="submission" date="2017-07" db="EMBL/GenBank/DDBJ databases">
        <title>Taro Niue Genome Assembly and Annotation.</title>
        <authorList>
            <person name="Atibalentja N."/>
            <person name="Keating K."/>
            <person name="Fields C.J."/>
        </authorList>
    </citation>
    <scope>NUCLEOTIDE SEQUENCE</scope>
    <source>
        <strain evidence="1">Niue_2</strain>
        <tissue evidence="1">Leaf</tissue>
    </source>
</reference>
<keyword evidence="2" id="KW-1185">Reference proteome</keyword>